<dbReference type="OrthoDB" id="71603at2759"/>
<gene>
    <name evidence="1" type="ORF">PHMEG_00022583</name>
</gene>
<reference evidence="2" key="1">
    <citation type="submission" date="2017-03" db="EMBL/GenBank/DDBJ databases">
        <title>Phytopthora megakarya and P. palmivora, two closely related causual agents of cacao black pod achieved similar genome size and gene model numbers by different mechanisms.</title>
        <authorList>
            <person name="Ali S."/>
            <person name="Shao J."/>
            <person name="Larry D.J."/>
            <person name="Kronmiller B."/>
            <person name="Shen D."/>
            <person name="Strem M.D."/>
            <person name="Melnick R.L."/>
            <person name="Guiltinan M.J."/>
            <person name="Tyler B.M."/>
            <person name="Meinhardt L.W."/>
            <person name="Bailey B.A."/>
        </authorList>
    </citation>
    <scope>NUCLEOTIDE SEQUENCE [LARGE SCALE GENOMIC DNA]</scope>
    <source>
        <strain evidence="2">zdho120</strain>
    </source>
</reference>
<name>A0A225VJ44_9STRA</name>
<protein>
    <submittedName>
        <fullName evidence="1">Uncharacterized protein</fullName>
    </submittedName>
</protein>
<dbReference type="EMBL" id="NBNE01004481">
    <property type="protein sequence ID" value="OWZ05342.1"/>
    <property type="molecule type" value="Genomic_DNA"/>
</dbReference>
<keyword evidence="2" id="KW-1185">Reference proteome</keyword>
<proteinExistence type="predicted"/>
<accession>A0A225VJ44</accession>
<sequence>MKKTFRHREYCRLNQERQRKLEKKKETDIQDAIAKLQCEIGKLSKKGKAAATATTIWAVVLECSSYFNSYVSSDILHATALTFLHGIMTPDVVIGSEFGVEAQLQIWKLFTFYFDDIHLEMTEMDMSTPHTLVAGTILSVTITSNTLVRAFPHLTNVGSGGTKGDKWSPLANRLLGQKLVMRGSALFGWNSAINKVERLDFHADMMTPVTKLLGNVPDVAYVFSKAHVTPDCRFIRDGLINI</sequence>
<evidence type="ECO:0000313" key="2">
    <source>
        <dbReference type="Proteomes" id="UP000198211"/>
    </source>
</evidence>
<dbReference type="Proteomes" id="UP000198211">
    <property type="component" value="Unassembled WGS sequence"/>
</dbReference>
<dbReference type="AlphaFoldDB" id="A0A225VJ44"/>
<evidence type="ECO:0000313" key="1">
    <source>
        <dbReference type="EMBL" id="OWZ05342.1"/>
    </source>
</evidence>
<comment type="caution">
    <text evidence="1">The sequence shown here is derived from an EMBL/GenBank/DDBJ whole genome shotgun (WGS) entry which is preliminary data.</text>
</comment>
<organism evidence="1 2">
    <name type="scientific">Phytophthora megakarya</name>
    <dbReference type="NCBI Taxonomy" id="4795"/>
    <lineage>
        <taxon>Eukaryota</taxon>
        <taxon>Sar</taxon>
        <taxon>Stramenopiles</taxon>
        <taxon>Oomycota</taxon>
        <taxon>Peronosporomycetes</taxon>
        <taxon>Peronosporales</taxon>
        <taxon>Peronosporaceae</taxon>
        <taxon>Phytophthora</taxon>
    </lineage>
</organism>